<dbReference type="GO" id="GO:0009307">
    <property type="term" value="P:DNA restriction-modification system"/>
    <property type="evidence" value="ECO:0007669"/>
    <property type="project" value="UniProtKB-KW"/>
</dbReference>
<feature type="domain" description="Type I restriction modification DNA specificity" evidence="10">
    <location>
        <begin position="418"/>
        <end position="545"/>
    </location>
</feature>
<dbReference type="PRINTS" id="PR00507">
    <property type="entry name" value="N12N6MTFRASE"/>
</dbReference>
<dbReference type="GO" id="GO:0009007">
    <property type="term" value="F:site-specific DNA-methyltransferase (adenine-specific) activity"/>
    <property type="evidence" value="ECO:0007669"/>
    <property type="project" value="UniProtKB-EC"/>
</dbReference>
<comment type="caution">
    <text evidence="12">The sequence shown here is derived from an EMBL/GenBank/DDBJ whole genome shotgun (WGS) entry which is preliminary data.</text>
</comment>
<reference evidence="12" key="1">
    <citation type="submission" date="2023-01" db="EMBL/GenBank/DDBJ databases">
        <title>Human gut microbiome strain richness.</title>
        <authorList>
            <person name="Chen-Liaw A."/>
        </authorList>
    </citation>
    <scope>NUCLEOTIDE SEQUENCE</scope>
    <source>
        <strain evidence="12">1001217st2_G6_1001217B_191108</strain>
    </source>
</reference>
<dbReference type="RefSeq" id="WP_270372285.1">
    <property type="nucleotide sequence ID" value="NZ_JAQDLY010000005.1"/>
</dbReference>
<gene>
    <name evidence="12" type="ORF">PM738_05545</name>
</gene>
<dbReference type="InterPro" id="IPR000055">
    <property type="entry name" value="Restrct_endonuc_typeI_TRD"/>
</dbReference>
<dbReference type="EC" id="2.1.1.72" evidence="2"/>
<evidence type="ECO:0000259" key="10">
    <source>
        <dbReference type="Pfam" id="PF01420"/>
    </source>
</evidence>
<evidence type="ECO:0000256" key="7">
    <source>
        <dbReference type="ARBA" id="ARBA00023125"/>
    </source>
</evidence>
<dbReference type="GO" id="GO:0003677">
    <property type="term" value="F:DNA binding"/>
    <property type="evidence" value="ECO:0007669"/>
    <property type="project" value="UniProtKB-KW"/>
</dbReference>
<accession>A0AB35IJ63</accession>
<comment type="similarity">
    <text evidence="1">Belongs to the type-I restriction system S methylase family.</text>
</comment>
<dbReference type="AlphaFoldDB" id="A0AB35IJ63"/>
<dbReference type="CDD" id="cd02440">
    <property type="entry name" value="AdoMet_MTases"/>
    <property type="match status" value="1"/>
</dbReference>
<protein>
    <recommendedName>
        <fullName evidence="2">site-specific DNA-methyltransferase (adenine-specific)</fullName>
        <ecNumber evidence="2">2.1.1.72</ecNumber>
    </recommendedName>
</protein>
<organism evidence="12 13">
    <name type="scientific">Thomasclavelia ramosa</name>
    <dbReference type="NCBI Taxonomy" id="1547"/>
    <lineage>
        <taxon>Bacteria</taxon>
        <taxon>Bacillati</taxon>
        <taxon>Bacillota</taxon>
        <taxon>Erysipelotrichia</taxon>
        <taxon>Erysipelotrichales</taxon>
        <taxon>Coprobacillaceae</taxon>
        <taxon>Thomasclavelia</taxon>
    </lineage>
</organism>
<dbReference type="SUPFAM" id="SSF53335">
    <property type="entry name" value="S-adenosyl-L-methionine-dependent methyltransferases"/>
    <property type="match status" value="1"/>
</dbReference>
<evidence type="ECO:0000256" key="2">
    <source>
        <dbReference type="ARBA" id="ARBA00011900"/>
    </source>
</evidence>
<dbReference type="InterPro" id="IPR003356">
    <property type="entry name" value="DNA_methylase_A-5"/>
</dbReference>
<dbReference type="Pfam" id="PF01420">
    <property type="entry name" value="Methylase_S"/>
    <property type="match status" value="1"/>
</dbReference>
<dbReference type="PANTHER" id="PTHR42933">
    <property type="entry name" value="SLR6095 PROTEIN"/>
    <property type="match status" value="1"/>
</dbReference>
<evidence type="ECO:0000256" key="9">
    <source>
        <dbReference type="SAM" id="Coils"/>
    </source>
</evidence>
<evidence type="ECO:0000256" key="3">
    <source>
        <dbReference type="ARBA" id="ARBA00022603"/>
    </source>
</evidence>
<feature type="coiled-coil region" evidence="9">
    <location>
        <begin position="537"/>
        <end position="564"/>
    </location>
</feature>
<evidence type="ECO:0000313" key="12">
    <source>
        <dbReference type="EMBL" id="MDB7083260.1"/>
    </source>
</evidence>
<evidence type="ECO:0000259" key="11">
    <source>
        <dbReference type="Pfam" id="PF02384"/>
    </source>
</evidence>
<dbReference type="Proteomes" id="UP001211987">
    <property type="component" value="Unassembled WGS sequence"/>
</dbReference>
<evidence type="ECO:0000256" key="4">
    <source>
        <dbReference type="ARBA" id="ARBA00022679"/>
    </source>
</evidence>
<dbReference type="InterPro" id="IPR044946">
    <property type="entry name" value="Restrct_endonuc_typeI_TRD_sf"/>
</dbReference>
<evidence type="ECO:0000256" key="8">
    <source>
        <dbReference type="ARBA" id="ARBA00047942"/>
    </source>
</evidence>
<dbReference type="SUPFAM" id="SSF116734">
    <property type="entry name" value="DNA methylase specificity domain"/>
    <property type="match status" value="1"/>
</dbReference>
<dbReference type="Pfam" id="PF02384">
    <property type="entry name" value="N6_Mtase"/>
    <property type="match status" value="1"/>
</dbReference>
<dbReference type="InterPro" id="IPR029063">
    <property type="entry name" value="SAM-dependent_MTases_sf"/>
</dbReference>
<evidence type="ECO:0000313" key="13">
    <source>
        <dbReference type="Proteomes" id="UP001211987"/>
    </source>
</evidence>
<keyword evidence="9" id="KW-0175">Coiled coil</keyword>
<dbReference type="PANTHER" id="PTHR42933:SF4">
    <property type="entry name" value="TYPE I RESTRICTION ENZYME ECOKI METHYLASE SUBUNIT"/>
    <property type="match status" value="1"/>
</dbReference>
<dbReference type="GO" id="GO:0032259">
    <property type="term" value="P:methylation"/>
    <property type="evidence" value="ECO:0007669"/>
    <property type="project" value="UniProtKB-KW"/>
</dbReference>
<keyword evidence="5" id="KW-0949">S-adenosyl-L-methionine</keyword>
<dbReference type="Gene3D" id="3.40.50.150">
    <property type="entry name" value="Vaccinia Virus protein VP39"/>
    <property type="match status" value="1"/>
</dbReference>
<keyword evidence="3 12" id="KW-0489">Methyltransferase</keyword>
<evidence type="ECO:0000256" key="5">
    <source>
        <dbReference type="ARBA" id="ARBA00022691"/>
    </source>
</evidence>
<dbReference type="EMBL" id="JAQLKE010000006">
    <property type="protein sequence ID" value="MDB7083260.1"/>
    <property type="molecule type" value="Genomic_DNA"/>
</dbReference>
<feature type="domain" description="DNA methylase adenine-specific" evidence="11">
    <location>
        <begin position="113"/>
        <end position="368"/>
    </location>
</feature>
<proteinExistence type="inferred from homology"/>
<keyword evidence="4" id="KW-0808">Transferase</keyword>
<dbReference type="GO" id="GO:0008170">
    <property type="term" value="F:N-methyltransferase activity"/>
    <property type="evidence" value="ECO:0007669"/>
    <property type="project" value="InterPro"/>
</dbReference>
<evidence type="ECO:0000256" key="1">
    <source>
        <dbReference type="ARBA" id="ARBA00010923"/>
    </source>
</evidence>
<keyword evidence="6" id="KW-0680">Restriction system</keyword>
<name>A0AB35IJ63_9FIRM</name>
<dbReference type="InterPro" id="IPR051537">
    <property type="entry name" value="DNA_Adenine_Mtase"/>
</dbReference>
<keyword evidence="7" id="KW-0238">DNA-binding</keyword>
<sequence length="568" mass="65038">MLLNNKNEEMKKYVWQLSDLLRGMGMSRNHVLIVLLSYVFKQTNKLNNPCDLAYNQMIDFLMESDKEIAEIAAEYLTNEIWEKVKDIGVNYTDEFFDQVILNDSLFDMNGRFEYSTPQSIINLSLKLLGNMTDKKVCDFCCGTGGFLVNSYLANNEGNYFGVDINVEAINICKIKNKILGNKMDIFIGNMFEESDNKYDIIFSNYPFGLDSKTLVDYIKSRKDIYPRLNKRSSDWVFNCKIIEELNENGKAVVIMTNGSVSNITDMKIKKYFIENGYIETIISLPANLFNSTTIPTTLMVLSKNNKKVRMVDASRQYQQERRRNIMSDENIDNILQSVHSDTEISIVVSNEEIIENDANLNPRRYIDKPIEYQNGVALETVIKSITRGAPCKASELDAISSKSETDYQYLMLSNIQDGYIKDELPCITKIEEKYERYCIKNNSLVISKMGAPIKMAVVHVDEHKQVLANGNLYVIELDETKVNPYYLKAFFNSEEGLNALNRIMVGATLPSIPVNELKTLTIPLPSLEIQNEIAKNYINALDEIKILNLKLERAKNKLNQIYSESEVN</sequence>
<dbReference type="Gene3D" id="3.90.220.20">
    <property type="entry name" value="DNA methylase specificity domains"/>
    <property type="match status" value="1"/>
</dbReference>
<comment type="catalytic activity">
    <reaction evidence="8">
        <text>a 2'-deoxyadenosine in DNA + S-adenosyl-L-methionine = an N(6)-methyl-2'-deoxyadenosine in DNA + S-adenosyl-L-homocysteine + H(+)</text>
        <dbReference type="Rhea" id="RHEA:15197"/>
        <dbReference type="Rhea" id="RHEA-COMP:12418"/>
        <dbReference type="Rhea" id="RHEA-COMP:12419"/>
        <dbReference type="ChEBI" id="CHEBI:15378"/>
        <dbReference type="ChEBI" id="CHEBI:57856"/>
        <dbReference type="ChEBI" id="CHEBI:59789"/>
        <dbReference type="ChEBI" id="CHEBI:90615"/>
        <dbReference type="ChEBI" id="CHEBI:90616"/>
        <dbReference type="EC" id="2.1.1.72"/>
    </reaction>
</comment>
<evidence type="ECO:0000256" key="6">
    <source>
        <dbReference type="ARBA" id="ARBA00022747"/>
    </source>
</evidence>